<dbReference type="Proteomes" id="UP000681722">
    <property type="component" value="Unassembled WGS sequence"/>
</dbReference>
<evidence type="ECO:0000313" key="12">
    <source>
        <dbReference type="Proteomes" id="UP000663829"/>
    </source>
</evidence>
<gene>
    <name evidence="10" type="ORF">GPM918_LOCUS4845</name>
    <name evidence="11" type="ORF">SRO942_LOCUS4846</name>
</gene>
<dbReference type="EMBL" id="CAJNOQ010000673">
    <property type="protein sequence ID" value="CAF0826889.1"/>
    <property type="molecule type" value="Genomic_DNA"/>
</dbReference>
<dbReference type="InterPro" id="IPR049132">
    <property type="entry name" value="FAN1-like_euk"/>
</dbReference>
<dbReference type="InterPro" id="IPR049126">
    <property type="entry name" value="FAN1-like_TPR"/>
</dbReference>
<keyword evidence="8" id="KW-0227">DNA damage</keyword>
<dbReference type="SMART" id="SM00990">
    <property type="entry name" value="VRR_NUC"/>
    <property type="match status" value="1"/>
</dbReference>
<dbReference type="InterPro" id="IPR011856">
    <property type="entry name" value="tRNA_endonuc-like_dom_sf"/>
</dbReference>
<dbReference type="GO" id="GO:0036297">
    <property type="term" value="P:interstrand cross-link repair"/>
    <property type="evidence" value="ECO:0007669"/>
    <property type="project" value="InterPro"/>
</dbReference>
<sequence length="735" mass="85805">MSSQRKLDQFFIKKKLIQSTEIVTTTIEKDESNSGCSESLLSGKRSNEIENDNVPIKRTRIGSEQEEVSNDTMDMSQIINSYKPLNEFYLEKFLIILTSVQKHHRQLFNETELELFTKLELLPASSQIIFIRLLMRRCKWIRLSGIKYERSSSDDPTVNYLTPLVENNLLSDSTSFNNLEDGLNLLTSNEMKEFSKRFHCSSKTKSKKSSIENLKNLTNQYKSLFSNGDTQSTNRDHLLLKELSDSVRKLKRVIGQCYKVSEDVRAIFFRMMLAHHPCALLSMDELDQNAFTLLFKSLQITRGDLRLPWRDEDVNHDYSPFKTTEQLKRYQEAIDLEIEFMRLEESKNVNALLDFYDENKLEMKKTISAQMESDRQLLSYYRRFSSEYVHTRILAHITENLQRARRYDECVELLKFLLDQTVYGCSGRGKLWNRLALIEENYIKDIQKCLDTIGRAINDPFVKLGDRLSLCDRARKLLVKPKIKYSLSWTNEQLLVVSSPKEIQVTGRLLANDSLQRKVTFVIHDPKDGSNQFCSVEQLAIHHYQTQEGFIYEGSVIRTLIDILFLDIIFTIPLPHLLIDLLQTEPLDFDSNDFYTNRQNEIDQRLNDMKSEEAIQEIADKNWISYNGTMTCAVSWDLFQIKENLLNALKCLQPAQIQLLARYLFEYNRSARKGFPDLFVWNPNTKKCKFAEVKSPKDRLSFHQLVWLDTLDKFGLSCECLKLQLELLVTVAKTF</sequence>
<keyword evidence="3 8" id="KW-0540">Nuclease</keyword>
<dbReference type="InterPro" id="IPR033315">
    <property type="entry name" value="Fan1-like"/>
</dbReference>
<evidence type="ECO:0000313" key="11">
    <source>
        <dbReference type="EMBL" id="CAF3613762.1"/>
    </source>
</evidence>
<feature type="domain" description="VRR-NUC" evidence="9">
    <location>
        <begin position="610"/>
        <end position="725"/>
    </location>
</feature>
<evidence type="ECO:0000256" key="7">
    <source>
        <dbReference type="ARBA" id="ARBA00023211"/>
    </source>
</evidence>
<dbReference type="OrthoDB" id="76364at2759"/>
<organism evidence="10 12">
    <name type="scientific">Didymodactylos carnosus</name>
    <dbReference type="NCBI Taxonomy" id="1234261"/>
    <lineage>
        <taxon>Eukaryota</taxon>
        <taxon>Metazoa</taxon>
        <taxon>Spiralia</taxon>
        <taxon>Gnathifera</taxon>
        <taxon>Rotifera</taxon>
        <taxon>Eurotatoria</taxon>
        <taxon>Bdelloidea</taxon>
        <taxon>Philodinida</taxon>
        <taxon>Philodinidae</taxon>
        <taxon>Didymodactylos</taxon>
    </lineage>
</organism>
<evidence type="ECO:0000256" key="2">
    <source>
        <dbReference type="ARBA" id="ARBA00005533"/>
    </source>
</evidence>
<dbReference type="Pfam" id="PF08774">
    <property type="entry name" value="VRR_NUC"/>
    <property type="match status" value="1"/>
</dbReference>
<comment type="caution">
    <text evidence="10">The sequence shown here is derived from an EMBL/GenBank/DDBJ whole genome shotgun (WGS) entry which is preliminary data.</text>
</comment>
<evidence type="ECO:0000313" key="10">
    <source>
        <dbReference type="EMBL" id="CAF0826889.1"/>
    </source>
</evidence>
<proteinExistence type="inferred from homology"/>
<keyword evidence="5 8" id="KW-0378">Hydrolase</keyword>
<evidence type="ECO:0000256" key="1">
    <source>
        <dbReference type="ARBA" id="ARBA00000983"/>
    </source>
</evidence>
<protein>
    <recommendedName>
        <fullName evidence="8">Fanconi-associated nuclease</fullName>
        <ecNumber evidence="8">3.1.4.1</ecNumber>
    </recommendedName>
</protein>
<evidence type="ECO:0000256" key="3">
    <source>
        <dbReference type="ARBA" id="ARBA00022722"/>
    </source>
</evidence>
<dbReference type="GO" id="GO:0008409">
    <property type="term" value="F:5'-3' exonuclease activity"/>
    <property type="evidence" value="ECO:0007669"/>
    <property type="project" value="TreeGrafter"/>
</dbReference>
<comment type="function">
    <text evidence="8">Nuclease required for the repair of DNA interstrand cross-links (ICL). Acts as a 5'-3' exonuclease that anchors at a cut end of DNA and cleaves DNA successively at every third nucleotide, allowing to excise an ICL from one strand through flanking incisions.</text>
</comment>
<evidence type="ECO:0000259" key="9">
    <source>
        <dbReference type="SMART" id="SM00990"/>
    </source>
</evidence>
<dbReference type="Proteomes" id="UP000663829">
    <property type="component" value="Unassembled WGS sequence"/>
</dbReference>
<keyword evidence="8" id="KW-0539">Nucleus</keyword>
<keyword evidence="4 8" id="KW-0479">Metal-binding</keyword>
<dbReference type="GO" id="GO:0046872">
    <property type="term" value="F:metal ion binding"/>
    <property type="evidence" value="ECO:0007669"/>
    <property type="project" value="UniProtKB-KW"/>
</dbReference>
<dbReference type="EC" id="3.1.4.1" evidence="8"/>
<reference evidence="10" key="1">
    <citation type="submission" date="2021-02" db="EMBL/GenBank/DDBJ databases">
        <authorList>
            <person name="Nowell W R."/>
        </authorList>
    </citation>
    <scope>NUCLEOTIDE SEQUENCE</scope>
</reference>
<evidence type="ECO:0000256" key="8">
    <source>
        <dbReference type="RuleBase" id="RU365033"/>
    </source>
</evidence>
<comment type="catalytic activity">
    <reaction evidence="1 8">
        <text>Hydrolytically removes 5'-nucleotides successively from the 3'-hydroxy termini of 3'-hydroxy-terminated oligonucleotides.</text>
        <dbReference type="EC" id="3.1.4.1"/>
    </reaction>
</comment>
<comment type="similarity">
    <text evidence="2 8">Belongs to the FAN1 family.</text>
</comment>
<keyword evidence="8" id="KW-0234">DNA repair</keyword>
<dbReference type="PANTHER" id="PTHR15749:SF4">
    <property type="entry name" value="FANCONI-ASSOCIATED NUCLEASE 1"/>
    <property type="match status" value="1"/>
</dbReference>
<dbReference type="Gene3D" id="3.40.1350.10">
    <property type="match status" value="1"/>
</dbReference>
<dbReference type="InterPro" id="IPR014883">
    <property type="entry name" value="VRR_NUC"/>
</dbReference>
<dbReference type="GO" id="GO:0004528">
    <property type="term" value="F:phosphodiesterase I activity"/>
    <property type="evidence" value="ECO:0007669"/>
    <property type="project" value="UniProtKB-EC"/>
</dbReference>
<keyword evidence="7 8" id="KW-0464">Manganese</keyword>
<dbReference type="CDD" id="cd22326">
    <property type="entry name" value="FAN1-like"/>
    <property type="match status" value="1"/>
</dbReference>
<dbReference type="GO" id="GO:0005634">
    <property type="term" value="C:nucleus"/>
    <property type="evidence" value="ECO:0007669"/>
    <property type="project" value="UniProtKB-SubCell"/>
</dbReference>
<accession>A0A813UR84</accession>
<dbReference type="PANTHER" id="PTHR15749">
    <property type="entry name" value="FANCONI-ASSOCIATED NUCLEASE 1"/>
    <property type="match status" value="1"/>
</dbReference>
<evidence type="ECO:0000256" key="5">
    <source>
        <dbReference type="ARBA" id="ARBA00022801"/>
    </source>
</evidence>
<dbReference type="EMBL" id="CAJOBC010000673">
    <property type="protein sequence ID" value="CAF3613762.1"/>
    <property type="molecule type" value="Genomic_DNA"/>
</dbReference>
<dbReference type="AlphaFoldDB" id="A0A813UR84"/>
<name>A0A813UR84_9BILA</name>
<keyword evidence="6 8" id="KW-0460">Magnesium</keyword>
<evidence type="ECO:0000256" key="4">
    <source>
        <dbReference type="ARBA" id="ARBA00022723"/>
    </source>
</evidence>
<comment type="cofactor">
    <cofactor evidence="8">
        <name>Mg(2+)</name>
        <dbReference type="ChEBI" id="CHEBI:18420"/>
    </cofactor>
    <cofactor evidence="8">
        <name>Mn(2+)</name>
        <dbReference type="ChEBI" id="CHEBI:29035"/>
    </cofactor>
</comment>
<dbReference type="InterPro" id="IPR049125">
    <property type="entry name" value="FAN1-like_WH"/>
</dbReference>
<dbReference type="Pfam" id="PF21315">
    <property type="entry name" value="FAN1_HTH"/>
    <property type="match status" value="1"/>
</dbReference>
<evidence type="ECO:0000256" key="6">
    <source>
        <dbReference type="ARBA" id="ARBA00022842"/>
    </source>
</evidence>
<dbReference type="GO" id="GO:0070336">
    <property type="term" value="F:flap-structured DNA binding"/>
    <property type="evidence" value="ECO:0007669"/>
    <property type="project" value="TreeGrafter"/>
</dbReference>
<comment type="subcellular location">
    <subcellularLocation>
        <location evidence="8">Nucleus</location>
    </subcellularLocation>
</comment>
<dbReference type="Pfam" id="PF21170">
    <property type="entry name" value="FAN1_TPR"/>
    <property type="match status" value="1"/>
</dbReference>
<keyword evidence="12" id="KW-1185">Reference proteome</keyword>
<dbReference type="GO" id="GO:0017108">
    <property type="term" value="F:5'-flap endonuclease activity"/>
    <property type="evidence" value="ECO:0007669"/>
    <property type="project" value="TreeGrafter"/>
</dbReference>